<dbReference type="EMBL" id="BMAV01005181">
    <property type="protein sequence ID" value="GFY46020.1"/>
    <property type="molecule type" value="Genomic_DNA"/>
</dbReference>
<comment type="caution">
    <text evidence="1">The sequence shown here is derived from an EMBL/GenBank/DDBJ whole genome shotgun (WGS) entry which is preliminary data.</text>
</comment>
<name>A0A8X7BW24_9ARAC</name>
<dbReference type="AlphaFoldDB" id="A0A8X7BW24"/>
<keyword evidence="2" id="KW-1185">Reference proteome</keyword>
<protein>
    <submittedName>
        <fullName evidence="1">Uncharacterized protein</fullName>
    </submittedName>
</protein>
<evidence type="ECO:0000313" key="1">
    <source>
        <dbReference type="EMBL" id="GFY46020.1"/>
    </source>
</evidence>
<dbReference type="Proteomes" id="UP000886998">
    <property type="component" value="Unassembled WGS sequence"/>
</dbReference>
<evidence type="ECO:0000313" key="2">
    <source>
        <dbReference type="Proteomes" id="UP000886998"/>
    </source>
</evidence>
<proteinExistence type="predicted"/>
<gene>
    <name evidence="1" type="ORF">TNIN_156251</name>
</gene>
<organism evidence="1 2">
    <name type="scientific">Trichonephila inaurata madagascariensis</name>
    <dbReference type="NCBI Taxonomy" id="2747483"/>
    <lineage>
        <taxon>Eukaryota</taxon>
        <taxon>Metazoa</taxon>
        <taxon>Ecdysozoa</taxon>
        <taxon>Arthropoda</taxon>
        <taxon>Chelicerata</taxon>
        <taxon>Arachnida</taxon>
        <taxon>Araneae</taxon>
        <taxon>Araneomorphae</taxon>
        <taxon>Entelegynae</taxon>
        <taxon>Araneoidea</taxon>
        <taxon>Nephilidae</taxon>
        <taxon>Trichonephila</taxon>
        <taxon>Trichonephila inaurata</taxon>
    </lineage>
</organism>
<accession>A0A8X7BW24</accession>
<sequence>MMAGTPNPYPVSDEAFCHGFSGISLGGMTSGHRGVAINACKREGEANQMVEMVQLDRYGRANLSTVKKKGLYGAHGMPLDCTRWHGMQHRSF</sequence>
<reference evidence="1" key="1">
    <citation type="submission" date="2020-08" db="EMBL/GenBank/DDBJ databases">
        <title>Multicomponent nature underlies the extraordinary mechanical properties of spider dragline silk.</title>
        <authorList>
            <person name="Kono N."/>
            <person name="Nakamura H."/>
            <person name="Mori M."/>
            <person name="Yoshida Y."/>
            <person name="Ohtoshi R."/>
            <person name="Malay A.D."/>
            <person name="Moran D.A.P."/>
            <person name="Tomita M."/>
            <person name="Numata K."/>
            <person name="Arakawa K."/>
        </authorList>
    </citation>
    <scope>NUCLEOTIDE SEQUENCE</scope>
</reference>